<sequence>MSAKWYPLDNFICPVKKCTDKTTGSWVCSSDRTRTYISQTGYIRCGTWNHHDLICNWGWNCGSHGNHSVDKYKKADAQGFSFALSQAVSLLGEAGSTWVAALANEIGNQFDRR</sequence>
<dbReference type="OrthoDB" id="6115879at2759"/>
<gene>
    <name evidence="1" type="ORF">MGAL_10B056650</name>
</gene>
<dbReference type="EMBL" id="UYJE01002655">
    <property type="protein sequence ID" value="VDI12577.1"/>
    <property type="molecule type" value="Genomic_DNA"/>
</dbReference>
<dbReference type="Proteomes" id="UP000596742">
    <property type="component" value="Unassembled WGS sequence"/>
</dbReference>
<protein>
    <submittedName>
        <fullName evidence="1">Uncharacterized protein</fullName>
    </submittedName>
</protein>
<proteinExistence type="predicted"/>
<dbReference type="AlphaFoldDB" id="A0A8B6D1P3"/>
<accession>A0A8B6D1P3</accession>
<comment type="caution">
    <text evidence="1">The sequence shown here is derived from an EMBL/GenBank/DDBJ whole genome shotgun (WGS) entry which is preliminary data.</text>
</comment>
<evidence type="ECO:0000313" key="1">
    <source>
        <dbReference type="EMBL" id="VDI12577.1"/>
    </source>
</evidence>
<keyword evidence="2" id="KW-1185">Reference proteome</keyword>
<reference evidence="1" key="1">
    <citation type="submission" date="2018-11" db="EMBL/GenBank/DDBJ databases">
        <authorList>
            <person name="Alioto T."/>
            <person name="Alioto T."/>
        </authorList>
    </citation>
    <scope>NUCLEOTIDE SEQUENCE</scope>
</reference>
<name>A0A8B6D1P3_MYTGA</name>
<evidence type="ECO:0000313" key="2">
    <source>
        <dbReference type="Proteomes" id="UP000596742"/>
    </source>
</evidence>
<organism evidence="1 2">
    <name type="scientific">Mytilus galloprovincialis</name>
    <name type="common">Mediterranean mussel</name>
    <dbReference type="NCBI Taxonomy" id="29158"/>
    <lineage>
        <taxon>Eukaryota</taxon>
        <taxon>Metazoa</taxon>
        <taxon>Spiralia</taxon>
        <taxon>Lophotrochozoa</taxon>
        <taxon>Mollusca</taxon>
        <taxon>Bivalvia</taxon>
        <taxon>Autobranchia</taxon>
        <taxon>Pteriomorphia</taxon>
        <taxon>Mytilida</taxon>
        <taxon>Mytiloidea</taxon>
        <taxon>Mytilidae</taxon>
        <taxon>Mytilinae</taxon>
        <taxon>Mytilus</taxon>
    </lineage>
</organism>